<sequence>MNKKTSLIFFGLLFVAVFALLLISALFKNSSSEAVNEPAGNTQGAYTKLDEDYIQYISTETRKTVPANVPEQKDEPSIERNGADELLIDVVVEEDDDKKSINFVSDTSNPFNYRDVSVSVSYCPQDSCPDGTIIPEDNNPVHNTCAERLNEACQAHQGTSTTNGGSTGGLCSDAYPTSRGCFGAAPGTPVGLNGDGECVCTITTGNICACITTKEPNTTTNNNNTDSFGNGFQEGNTTTTDGSNIVDLGQANYAYNILSGCHIDSAGKYTSYAECYKDNLKYKIQGSLCIGDLAGPYKTYQECKNALVVQQDQNSGDKCSYTDQCINNKRCTADNVKNGTGPSSSAEACGIVTVDTTQGNDNTQNNTDTGSKTPQQNSSYSGICCLQGKEVAITSTLCSANNGKEGSCQNLTQGSYCTSSSQCKTGLVCGDKKCVTSAQAFTCGSDSDCTSDKYCDVTGSHTCQSIGAPDQCNAQNPGNRCEVYGLVCHSSGQCIDPKSQAISDPNLGKRGFLCNLDGTCDDSDNDYCEREMFVCRQKPTIKESQVANTNEGQVLVDSYSQPIVQYTGQNNIPVNQQPNTSGDLQDTTVNRSSETPLHETIKITKTDINENILQTLIARLPQNDEILEQASSSGQSVATVVSNLAEVRINMCASLSNCTISQSKTITQMNGFYYTCKGLRESDQFISNLATSLNCDTDLGRFKIASAEILQQYEQDTGEVLSKPSNNYTPRVETRTCERTCYESSVDINTCIASCVASESNNDNTNQSSNSELQQLIVEGTDIACDNVTSDDTCKNADLYDSVFNPTTNLHGTCEIGSILSATKVSCSFKSNKEITKCNLNTSEDICKNLNAYDEVFDITNNRSGICVVDPNSSNNRCIHSARGAELDSKCNGESEEICLGVSAGTRLFNTRTLQFGTCTVKSYIASSDTYNCDFIDDSLKCNEQSSDEPCKSGDEGNEVLNPITNRYGRCYVLEGDNASNKCTFVQSTTNFDCNQTLSDELCRNSNANDVVNLGVDEDRYGQCLILGDNSSGEGICTLYTFGN</sequence>
<reference evidence="2" key="2">
    <citation type="journal article" date="2021" name="Microbiome">
        <title>Successional dynamics and alternative stable states in a saline activated sludge microbial community over 9 years.</title>
        <authorList>
            <person name="Wang Y."/>
            <person name="Ye J."/>
            <person name="Ju F."/>
            <person name="Liu L."/>
            <person name="Boyd J.A."/>
            <person name="Deng Y."/>
            <person name="Parks D.H."/>
            <person name="Jiang X."/>
            <person name="Yin X."/>
            <person name="Woodcroft B.J."/>
            <person name="Tyson G.W."/>
            <person name="Hugenholtz P."/>
            <person name="Polz M.F."/>
            <person name="Zhang T."/>
        </authorList>
    </citation>
    <scope>NUCLEOTIDE SEQUENCE</scope>
    <source>
        <strain evidence="2">HKST-UBA09</strain>
    </source>
</reference>
<gene>
    <name evidence="2" type="ORF">KC669_01685</name>
</gene>
<reference evidence="2" key="1">
    <citation type="submission" date="2020-04" db="EMBL/GenBank/DDBJ databases">
        <authorList>
            <person name="Zhang T."/>
        </authorList>
    </citation>
    <scope>NUCLEOTIDE SEQUENCE</scope>
    <source>
        <strain evidence="2">HKST-UBA09</strain>
    </source>
</reference>
<accession>A0A955L9W8</accession>
<evidence type="ECO:0008006" key="4">
    <source>
        <dbReference type="Google" id="ProtNLM"/>
    </source>
</evidence>
<proteinExistence type="predicted"/>
<evidence type="ECO:0000256" key="1">
    <source>
        <dbReference type="SAM" id="MobiDB-lite"/>
    </source>
</evidence>
<name>A0A955L9W8_9BACT</name>
<dbReference type="AlphaFoldDB" id="A0A955L9W8"/>
<evidence type="ECO:0000313" key="2">
    <source>
        <dbReference type="EMBL" id="MCA9386723.1"/>
    </source>
</evidence>
<organism evidence="2 3">
    <name type="scientific">Candidatus Dojkabacteria bacterium</name>
    <dbReference type="NCBI Taxonomy" id="2099670"/>
    <lineage>
        <taxon>Bacteria</taxon>
        <taxon>Candidatus Dojkabacteria</taxon>
    </lineage>
</organism>
<feature type="compositionally biased region" description="Low complexity" evidence="1">
    <location>
        <begin position="359"/>
        <end position="370"/>
    </location>
</feature>
<protein>
    <recommendedName>
        <fullName evidence="4">Dickkopf N-terminal cysteine-rich domain-containing protein</fullName>
    </recommendedName>
</protein>
<dbReference type="EMBL" id="JAGQLF010000013">
    <property type="protein sequence ID" value="MCA9386723.1"/>
    <property type="molecule type" value="Genomic_DNA"/>
</dbReference>
<feature type="region of interest" description="Disordered" evidence="1">
    <location>
        <begin position="359"/>
        <end position="378"/>
    </location>
</feature>
<feature type="region of interest" description="Disordered" evidence="1">
    <location>
        <begin position="573"/>
        <end position="594"/>
    </location>
</feature>
<comment type="caution">
    <text evidence="2">The sequence shown here is derived from an EMBL/GenBank/DDBJ whole genome shotgun (WGS) entry which is preliminary data.</text>
</comment>
<dbReference type="Proteomes" id="UP000714915">
    <property type="component" value="Unassembled WGS sequence"/>
</dbReference>
<evidence type="ECO:0000313" key="3">
    <source>
        <dbReference type="Proteomes" id="UP000714915"/>
    </source>
</evidence>